<dbReference type="InterPro" id="IPR029058">
    <property type="entry name" value="AB_hydrolase_fold"/>
</dbReference>
<organism evidence="2 3">
    <name type="scientific">Caenorhabditis briggsae</name>
    <dbReference type="NCBI Taxonomy" id="6238"/>
    <lineage>
        <taxon>Eukaryota</taxon>
        <taxon>Metazoa</taxon>
        <taxon>Ecdysozoa</taxon>
        <taxon>Nematoda</taxon>
        <taxon>Chromadorea</taxon>
        <taxon>Rhabditida</taxon>
        <taxon>Rhabditina</taxon>
        <taxon>Rhabditomorpha</taxon>
        <taxon>Rhabditoidea</taxon>
        <taxon>Rhabditidae</taxon>
        <taxon>Peloderinae</taxon>
        <taxon>Caenorhabditis</taxon>
    </lineage>
</organism>
<dbReference type="PANTHER" id="PTHR45908:SF17">
    <property type="entry name" value="FUNGAL LIPASE-LIKE DOMAIN-CONTAINING PROTEIN"/>
    <property type="match status" value="1"/>
</dbReference>
<feature type="domain" description="Fungal lipase-type" evidence="1">
    <location>
        <begin position="76"/>
        <end position="208"/>
    </location>
</feature>
<evidence type="ECO:0000313" key="3">
    <source>
        <dbReference type="Proteomes" id="UP000827892"/>
    </source>
</evidence>
<name>A0AAE9IMN7_CAEBR</name>
<dbReference type="Pfam" id="PF01764">
    <property type="entry name" value="Lipase_3"/>
    <property type="match status" value="1"/>
</dbReference>
<protein>
    <recommendedName>
        <fullName evidence="1">Fungal lipase-type domain-containing protein</fullName>
    </recommendedName>
</protein>
<dbReference type="InterPro" id="IPR002921">
    <property type="entry name" value="Fungal_lipase-type"/>
</dbReference>
<reference evidence="2 3" key="1">
    <citation type="submission" date="2022-05" db="EMBL/GenBank/DDBJ databases">
        <title>Chromosome-level reference genomes for two strains of Caenorhabditis briggsae: an improved platform for comparative genomics.</title>
        <authorList>
            <person name="Stevens L."/>
            <person name="Andersen E.C."/>
        </authorList>
    </citation>
    <scope>NUCLEOTIDE SEQUENCE [LARGE SCALE GENOMIC DNA]</scope>
    <source>
        <strain evidence="2">QX1410_ONT</strain>
        <tissue evidence="2">Whole-organism</tissue>
    </source>
</reference>
<evidence type="ECO:0000259" key="1">
    <source>
        <dbReference type="Pfam" id="PF01764"/>
    </source>
</evidence>
<dbReference type="SUPFAM" id="SSF53474">
    <property type="entry name" value="alpha/beta-Hydrolases"/>
    <property type="match status" value="1"/>
</dbReference>
<sequence length="273" mass="31220">MLPIAAAAYSENPLACVKKVLPNVRIVNTYSVKCSTETETFIGITSSWIAYFLDQIHIIDYNSGPIFSSNCHAYIGIDDVEKLLEQLLQYHRGLKPFFNHGKIYEYFYNAFHLLWNGGMEKGVREVLGPETQDYELWITGLSLGGALATVTSSYIAHLDLFPPSRIKLITFGQPRVSDYDHSAWRESIFPYSFRVINGRDPIPHLPPKIGPFALFHDGTEIWYPAEMWKLSNYKMCAEADGDYCSNSVLLYNIMDHIFYFEIDVGEWGKLECK</sequence>
<dbReference type="Gene3D" id="3.40.50.1820">
    <property type="entry name" value="alpha/beta hydrolase"/>
    <property type="match status" value="1"/>
</dbReference>
<gene>
    <name evidence="2" type="ORF">L3Y34_000422</name>
</gene>
<dbReference type="EMBL" id="CP090893">
    <property type="protein sequence ID" value="ULT99057.1"/>
    <property type="molecule type" value="Genomic_DNA"/>
</dbReference>
<dbReference type="PANTHER" id="PTHR45908">
    <property type="entry name" value="PROTEIN CBG11750-RELATED"/>
    <property type="match status" value="1"/>
</dbReference>
<dbReference type="CDD" id="cd00519">
    <property type="entry name" value="Lipase_3"/>
    <property type="match status" value="1"/>
</dbReference>
<evidence type="ECO:0000313" key="2">
    <source>
        <dbReference type="EMBL" id="ULT99057.1"/>
    </source>
</evidence>
<dbReference type="AlphaFoldDB" id="A0AAE9IMN7"/>
<dbReference type="Proteomes" id="UP000827892">
    <property type="component" value="Chromosome III"/>
</dbReference>
<dbReference type="GO" id="GO:0006629">
    <property type="term" value="P:lipid metabolic process"/>
    <property type="evidence" value="ECO:0007669"/>
    <property type="project" value="InterPro"/>
</dbReference>
<accession>A0AAE9IMN7</accession>
<proteinExistence type="predicted"/>